<name>A0A9D3NZR9_9TELE</name>
<comment type="caution">
    <text evidence="1">The sequence shown here is derived from an EMBL/GenBank/DDBJ whole genome shotgun (WGS) entry which is preliminary data.</text>
</comment>
<reference evidence="1 2" key="1">
    <citation type="submission" date="2021-06" db="EMBL/GenBank/DDBJ databases">
        <title>Chromosome-level genome assembly of the red-tail catfish (Hemibagrus wyckioides).</title>
        <authorList>
            <person name="Shao F."/>
        </authorList>
    </citation>
    <scope>NUCLEOTIDE SEQUENCE [LARGE SCALE GENOMIC DNA]</scope>
    <source>
        <strain evidence="1">EC202008001</strain>
        <tissue evidence="1">Blood</tissue>
    </source>
</reference>
<protein>
    <submittedName>
        <fullName evidence="1">Uncharacterized protein</fullName>
    </submittedName>
</protein>
<organism evidence="1 2">
    <name type="scientific">Hemibagrus wyckioides</name>
    <dbReference type="NCBI Taxonomy" id="337641"/>
    <lineage>
        <taxon>Eukaryota</taxon>
        <taxon>Metazoa</taxon>
        <taxon>Chordata</taxon>
        <taxon>Craniata</taxon>
        <taxon>Vertebrata</taxon>
        <taxon>Euteleostomi</taxon>
        <taxon>Actinopterygii</taxon>
        <taxon>Neopterygii</taxon>
        <taxon>Teleostei</taxon>
        <taxon>Ostariophysi</taxon>
        <taxon>Siluriformes</taxon>
        <taxon>Bagridae</taxon>
        <taxon>Hemibagrus</taxon>
    </lineage>
</organism>
<evidence type="ECO:0000313" key="1">
    <source>
        <dbReference type="EMBL" id="KAG7332036.1"/>
    </source>
</evidence>
<dbReference type="EMBL" id="JAHKSW010000005">
    <property type="protein sequence ID" value="KAG7332036.1"/>
    <property type="molecule type" value="Genomic_DNA"/>
</dbReference>
<dbReference type="Proteomes" id="UP000824219">
    <property type="component" value="Linkage Group LG05"/>
</dbReference>
<sequence length="87" mass="9538">MERLWESARCELELERGEARGMSGMCCSSFHVDTWCSSPKTPMSRSAAANPLMSASGYNLKSEEEGKCFSIQLVTEMGFSCGPGLNF</sequence>
<dbReference type="AlphaFoldDB" id="A0A9D3NZR9"/>
<keyword evidence="2" id="KW-1185">Reference proteome</keyword>
<proteinExistence type="predicted"/>
<accession>A0A9D3NZR9</accession>
<evidence type="ECO:0000313" key="2">
    <source>
        <dbReference type="Proteomes" id="UP000824219"/>
    </source>
</evidence>
<gene>
    <name evidence="1" type="ORF">KOW79_003870</name>
</gene>